<dbReference type="EMBL" id="CP001739">
    <property type="protein sequence ID" value="ACZ08652.1"/>
    <property type="molecule type" value="Genomic_DNA"/>
</dbReference>
<evidence type="ECO:0000256" key="3">
    <source>
        <dbReference type="ARBA" id="ARBA00006576"/>
    </source>
</evidence>
<comment type="function">
    <text evidence="2 14">This enzyme scavenges exogenous and endogenous cytidine and 2'-deoxycytidine for UMP synthesis.</text>
</comment>
<name>D1AIR8_SEBTE</name>
<feature type="binding site" evidence="13">
    <location>
        <position position="95"/>
    </location>
    <ligand>
        <name>Zn(2+)</name>
        <dbReference type="ChEBI" id="CHEBI:29105"/>
        <note>catalytic</note>
    </ligand>
</feature>
<dbReference type="Pfam" id="PF00383">
    <property type="entry name" value="dCMP_cyt_deam_1"/>
    <property type="match status" value="1"/>
</dbReference>
<dbReference type="FunFam" id="3.40.140.10:FF:000008">
    <property type="entry name" value="Cytidine deaminase"/>
    <property type="match status" value="1"/>
</dbReference>
<dbReference type="InterPro" id="IPR016193">
    <property type="entry name" value="Cytidine_deaminase-like"/>
</dbReference>
<feature type="binding site" evidence="13">
    <location>
        <position position="59"/>
    </location>
    <ligand>
        <name>Zn(2+)</name>
        <dbReference type="ChEBI" id="CHEBI:29105"/>
        <note>catalytic</note>
    </ligand>
</feature>
<dbReference type="GO" id="GO:0008270">
    <property type="term" value="F:zinc ion binding"/>
    <property type="evidence" value="ECO:0007669"/>
    <property type="project" value="UniProtKB-UniRule"/>
</dbReference>
<evidence type="ECO:0000313" key="17">
    <source>
        <dbReference type="Proteomes" id="UP000000845"/>
    </source>
</evidence>
<keyword evidence="7 14" id="KW-0378">Hydrolase</keyword>
<comment type="similarity">
    <text evidence="3 14">Belongs to the cytidine and deoxycytidylate deaminase family.</text>
</comment>
<accession>D1AIR8</accession>
<evidence type="ECO:0000256" key="12">
    <source>
        <dbReference type="PIRSR" id="PIRSR606262-1"/>
    </source>
</evidence>
<keyword evidence="6 13" id="KW-0479">Metal-binding</keyword>
<evidence type="ECO:0000256" key="10">
    <source>
        <dbReference type="ARBA" id="ARBA00049252"/>
    </source>
</evidence>
<dbReference type="PANTHER" id="PTHR11644">
    <property type="entry name" value="CYTIDINE DEAMINASE"/>
    <property type="match status" value="1"/>
</dbReference>
<evidence type="ECO:0000259" key="15">
    <source>
        <dbReference type="PROSITE" id="PS51747"/>
    </source>
</evidence>
<dbReference type="HOGENOM" id="CLU_097262_0_1_0"/>
<feature type="active site" description="Proton donor" evidence="12">
    <location>
        <position position="61"/>
    </location>
</feature>
<evidence type="ECO:0000256" key="9">
    <source>
        <dbReference type="ARBA" id="ARBA00032005"/>
    </source>
</evidence>
<dbReference type="RefSeq" id="WP_012861246.1">
    <property type="nucleotide sequence ID" value="NC_013517.1"/>
</dbReference>
<dbReference type="GO" id="GO:0005829">
    <property type="term" value="C:cytosol"/>
    <property type="evidence" value="ECO:0007669"/>
    <property type="project" value="TreeGrafter"/>
</dbReference>
<comment type="catalytic activity">
    <reaction evidence="11 14">
        <text>cytidine + H2O + H(+) = uridine + NH4(+)</text>
        <dbReference type="Rhea" id="RHEA:16069"/>
        <dbReference type="ChEBI" id="CHEBI:15377"/>
        <dbReference type="ChEBI" id="CHEBI:15378"/>
        <dbReference type="ChEBI" id="CHEBI:16704"/>
        <dbReference type="ChEBI" id="CHEBI:17562"/>
        <dbReference type="ChEBI" id="CHEBI:28938"/>
        <dbReference type="EC" id="3.5.4.5"/>
    </reaction>
</comment>
<reference evidence="17" key="1">
    <citation type="submission" date="2009-09" db="EMBL/GenBank/DDBJ databases">
        <title>The complete chromosome of Sebaldella termitidis ATCC 33386.</title>
        <authorList>
            <consortium name="US DOE Joint Genome Institute (JGI-PGF)"/>
            <person name="Lucas S."/>
            <person name="Copeland A."/>
            <person name="Lapidus A."/>
            <person name="Glavina del Rio T."/>
            <person name="Dalin E."/>
            <person name="Tice H."/>
            <person name="Bruce D."/>
            <person name="Goodwin L."/>
            <person name="Pitluck S."/>
            <person name="Kyrpides N."/>
            <person name="Mavromatis K."/>
            <person name="Ivanova N."/>
            <person name="Mikhailova N."/>
            <person name="Sims D."/>
            <person name="Meincke L."/>
            <person name="Brettin T."/>
            <person name="Detter J.C."/>
            <person name="Han C."/>
            <person name="Larimer F."/>
            <person name="Land M."/>
            <person name="Hauser L."/>
            <person name="Markowitz V."/>
            <person name="Cheng J.F."/>
            <person name="Hugenholtz P."/>
            <person name="Woyke T."/>
            <person name="Wu D."/>
            <person name="Eisen J.A."/>
        </authorList>
    </citation>
    <scope>NUCLEOTIDE SEQUENCE [LARGE SCALE GENOMIC DNA]</scope>
    <source>
        <strain evidence="17">ATCC 33386 / NCTC 11300</strain>
    </source>
</reference>
<keyword evidence="17" id="KW-1185">Reference proteome</keyword>
<comment type="cofactor">
    <cofactor evidence="1 13 14">
        <name>Zn(2+)</name>
        <dbReference type="ChEBI" id="CHEBI:29105"/>
    </cofactor>
</comment>
<feature type="binding site" evidence="13">
    <location>
        <position position="92"/>
    </location>
    <ligand>
        <name>Zn(2+)</name>
        <dbReference type="ChEBI" id="CHEBI:29105"/>
        <note>catalytic</note>
    </ligand>
</feature>
<evidence type="ECO:0000256" key="13">
    <source>
        <dbReference type="PIRSR" id="PIRSR606262-3"/>
    </source>
</evidence>
<protein>
    <recommendedName>
        <fullName evidence="5 14">Cytidine deaminase</fullName>
        <ecNumber evidence="4 14">3.5.4.5</ecNumber>
    </recommendedName>
    <alternativeName>
        <fullName evidence="9 14">Cytidine aminohydrolase</fullName>
    </alternativeName>
</protein>
<feature type="domain" description="CMP/dCMP-type deaminase" evidence="15">
    <location>
        <begin position="7"/>
        <end position="133"/>
    </location>
</feature>
<evidence type="ECO:0000256" key="14">
    <source>
        <dbReference type="RuleBase" id="RU364006"/>
    </source>
</evidence>
<organism evidence="16 17">
    <name type="scientific">Sebaldella termitidis (strain ATCC 33386 / NCTC 11300)</name>
    <dbReference type="NCBI Taxonomy" id="526218"/>
    <lineage>
        <taxon>Bacteria</taxon>
        <taxon>Fusobacteriati</taxon>
        <taxon>Fusobacteriota</taxon>
        <taxon>Fusobacteriia</taxon>
        <taxon>Fusobacteriales</taxon>
        <taxon>Leptotrichiaceae</taxon>
        <taxon>Sebaldella</taxon>
    </lineage>
</organism>
<dbReference type="STRING" id="526218.Sterm_1794"/>
<dbReference type="GO" id="GO:0042802">
    <property type="term" value="F:identical protein binding"/>
    <property type="evidence" value="ECO:0007669"/>
    <property type="project" value="UniProtKB-ARBA"/>
</dbReference>
<evidence type="ECO:0000256" key="2">
    <source>
        <dbReference type="ARBA" id="ARBA00003949"/>
    </source>
</evidence>
<dbReference type="PROSITE" id="PS00903">
    <property type="entry name" value="CYT_DCMP_DEAMINASES_1"/>
    <property type="match status" value="1"/>
</dbReference>
<dbReference type="NCBIfam" id="TIGR01354">
    <property type="entry name" value="cyt_deam_tetra"/>
    <property type="match status" value="1"/>
</dbReference>
<dbReference type="PROSITE" id="PS51747">
    <property type="entry name" value="CYT_DCMP_DEAMINASES_2"/>
    <property type="match status" value="1"/>
</dbReference>
<comment type="catalytic activity">
    <reaction evidence="10 14">
        <text>2'-deoxycytidine + H2O + H(+) = 2'-deoxyuridine + NH4(+)</text>
        <dbReference type="Rhea" id="RHEA:13433"/>
        <dbReference type="ChEBI" id="CHEBI:15377"/>
        <dbReference type="ChEBI" id="CHEBI:15378"/>
        <dbReference type="ChEBI" id="CHEBI:15698"/>
        <dbReference type="ChEBI" id="CHEBI:16450"/>
        <dbReference type="ChEBI" id="CHEBI:28938"/>
        <dbReference type="EC" id="3.5.4.5"/>
    </reaction>
</comment>
<gene>
    <name evidence="16" type="ordered locus">Sterm_1794</name>
</gene>
<keyword evidence="8 13" id="KW-0862">Zinc</keyword>
<reference evidence="16 17" key="2">
    <citation type="journal article" date="2010" name="Stand. Genomic Sci.">
        <title>Complete genome sequence of Sebaldella termitidis type strain (NCTC 11300).</title>
        <authorList>
            <person name="Harmon-Smith M."/>
            <person name="Celia L."/>
            <person name="Chertkov O."/>
            <person name="Lapidus A."/>
            <person name="Copeland A."/>
            <person name="Glavina Del Rio T."/>
            <person name="Nolan M."/>
            <person name="Lucas S."/>
            <person name="Tice H."/>
            <person name="Cheng J.F."/>
            <person name="Han C."/>
            <person name="Detter J.C."/>
            <person name="Bruce D."/>
            <person name="Goodwin L."/>
            <person name="Pitluck S."/>
            <person name="Pati A."/>
            <person name="Liolios K."/>
            <person name="Ivanova N."/>
            <person name="Mavromatis K."/>
            <person name="Mikhailova N."/>
            <person name="Chen A."/>
            <person name="Palaniappan K."/>
            <person name="Land M."/>
            <person name="Hauser L."/>
            <person name="Chang Y.J."/>
            <person name="Jeffries C.D."/>
            <person name="Brettin T."/>
            <person name="Goker M."/>
            <person name="Beck B."/>
            <person name="Bristow J."/>
            <person name="Eisen J.A."/>
            <person name="Markowitz V."/>
            <person name="Hugenholtz P."/>
            <person name="Kyrpides N.C."/>
            <person name="Klenk H.P."/>
            <person name="Chen F."/>
        </authorList>
    </citation>
    <scope>NUCLEOTIDE SEQUENCE [LARGE SCALE GENOMIC DNA]</scope>
    <source>
        <strain evidence="17">ATCC 33386 / NCTC 11300</strain>
    </source>
</reference>
<evidence type="ECO:0000256" key="11">
    <source>
        <dbReference type="ARBA" id="ARBA00049558"/>
    </source>
</evidence>
<dbReference type="PANTHER" id="PTHR11644:SF2">
    <property type="entry name" value="CYTIDINE DEAMINASE"/>
    <property type="match status" value="1"/>
</dbReference>
<evidence type="ECO:0000256" key="5">
    <source>
        <dbReference type="ARBA" id="ARBA00018266"/>
    </source>
</evidence>
<dbReference type="Proteomes" id="UP000000845">
    <property type="component" value="Chromosome"/>
</dbReference>
<evidence type="ECO:0000256" key="7">
    <source>
        <dbReference type="ARBA" id="ARBA00022801"/>
    </source>
</evidence>
<dbReference type="GO" id="GO:0072527">
    <property type="term" value="P:pyrimidine-containing compound metabolic process"/>
    <property type="evidence" value="ECO:0007669"/>
    <property type="project" value="UniProtKB-ARBA"/>
</dbReference>
<dbReference type="InterPro" id="IPR050202">
    <property type="entry name" value="Cyt/Deoxycyt_deaminase"/>
</dbReference>
<dbReference type="GO" id="GO:0055086">
    <property type="term" value="P:nucleobase-containing small molecule metabolic process"/>
    <property type="evidence" value="ECO:0007669"/>
    <property type="project" value="UniProtKB-ARBA"/>
</dbReference>
<evidence type="ECO:0000256" key="4">
    <source>
        <dbReference type="ARBA" id="ARBA00012783"/>
    </source>
</evidence>
<proteinExistence type="inferred from homology"/>
<evidence type="ECO:0000256" key="1">
    <source>
        <dbReference type="ARBA" id="ARBA00001947"/>
    </source>
</evidence>
<dbReference type="InterPro" id="IPR006262">
    <property type="entry name" value="Cyt_deam_tetra"/>
</dbReference>
<dbReference type="KEGG" id="str:Sterm_1794"/>
<evidence type="ECO:0000313" key="16">
    <source>
        <dbReference type="EMBL" id="ACZ08652.1"/>
    </source>
</evidence>
<dbReference type="InterPro" id="IPR016192">
    <property type="entry name" value="APOBEC/CMP_deaminase_Zn-bd"/>
</dbReference>
<dbReference type="InterPro" id="IPR002125">
    <property type="entry name" value="CMP_dCMP_dom"/>
</dbReference>
<dbReference type="AlphaFoldDB" id="D1AIR8"/>
<sequence>MVNLSEKEILELIDEAVEISKKAYVNYSHFPVGAVLIDENGRKFKGVNVENASFGLSLCAERNAITTAVTDGMKKIKTLVVTGDTDKPISPCGACRQFMLEFADENTVIILSNYNREYKICSMEDLLPYSFKL</sequence>
<evidence type="ECO:0000256" key="8">
    <source>
        <dbReference type="ARBA" id="ARBA00022833"/>
    </source>
</evidence>
<dbReference type="NCBIfam" id="NF004064">
    <property type="entry name" value="PRK05578.1"/>
    <property type="match status" value="1"/>
</dbReference>
<dbReference type="GO" id="GO:0004126">
    <property type="term" value="F:cytidine deaminase activity"/>
    <property type="evidence" value="ECO:0007669"/>
    <property type="project" value="UniProtKB-UniRule"/>
</dbReference>
<evidence type="ECO:0000256" key="6">
    <source>
        <dbReference type="ARBA" id="ARBA00022723"/>
    </source>
</evidence>
<dbReference type="Gene3D" id="3.40.140.10">
    <property type="entry name" value="Cytidine Deaminase, domain 2"/>
    <property type="match status" value="1"/>
</dbReference>
<dbReference type="SUPFAM" id="SSF53927">
    <property type="entry name" value="Cytidine deaminase-like"/>
    <property type="match status" value="1"/>
</dbReference>
<dbReference type="eggNOG" id="COG0295">
    <property type="taxonomic scope" value="Bacteria"/>
</dbReference>
<dbReference type="EC" id="3.5.4.5" evidence="4 14"/>
<dbReference type="CDD" id="cd01283">
    <property type="entry name" value="cytidine_deaminase"/>
    <property type="match status" value="1"/>
</dbReference>